<evidence type="ECO:0000256" key="6">
    <source>
        <dbReference type="ARBA" id="ARBA00023136"/>
    </source>
</evidence>
<dbReference type="PIRSF" id="PIRSF006324">
    <property type="entry name" value="LeuE"/>
    <property type="match status" value="1"/>
</dbReference>
<feature type="transmembrane region" description="Helical" evidence="7">
    <location>
        <begin position="6"/>
        <end position="25"/>
    </location>
</feature>
<feature type="transmembrane region" description="Helical" evidence="7">
    <location>
        <begin position="66"/>
        <end position="87"/>
    </location>
</feature>
<dbReference type="Proteomes" id="UP000672602">
    <property type="component" value="Unassembled WGS sequence"/>
</dbReference>
<comment type="similarity">
    <text evidence="2">Belongs to the Rht family.</text>
</comment>
<name>A0A8J7V0Z0_9PROT</name>
<evidence type="ECO:0000256" key="1">
    <source>
        <dbReference type="ARBA" id="ARBA00004651"/>
    </source>
</evidence>
<evidence type="ECO:0000256" key="5">
    <source>
        <dbReference type="ARBA" id="ARBA00022989"/>
    </source>
</evidence>
<accession>A0A8J7V0Z0</accession>
<keyword evidence="5 7" id="KW-1133">Transmembrane helix</keyword>
<evidence type="ECO:0000313" key="9">
    <source>
        <dbReference type="Proteomes" id="UP000672602"/>
    </source>
</evidence>
<feature type="transmembrane region" description="Helical" evidence="7">
    <location>
        <begin position="149"/>
        <end position="169"/>
    </location>
</feature>
<dbReference type="InterPro" id="IPR001123">
    <property type="entry name" value="LeuE-type"/>
</dbReference>
<evidence type="ECO:0000256" key="7">
    <source>
        <dbReference type="SAM" id="Phobius"/>
    </source>
</evidence>
<protein>
    <submittedName>
        <fullName evidence="8">LysE family translocator</fullName>
    </submittedName>
</protein>
<gene>
    <name evidence="8" type="ORF">KAJ83_02085</name>
</gene>
<comment type="subcellular location">
    <subcellularLocation>
        <location evidence="1">Cell membrane</location>
        <topology evidence="1">Multi-pass membrane protein</topology>
    </subcellularLocation>
</comment>
<feature type="transmembrane region" description="Helical" evidence="7">
    <location>
        <begin position="107"/>
        <end position="129"/>
    </location>
</feature>
<dbReference type="AlphaFoldDB" id="A0A8J7V0Z0"/>
<evidence type="ECO:0000256" key="3">
    <source>
        <dbReference type="ARBA" id="ARBA00022475"/>
    </source>
</evidence>
<evidence type="ECO:0000256" key="4">
    <source>
        <dbReference type="ARBA" id="ARBA00022692"/>
    </source>
</evidence>
<keyword evidence="4 7" id="KW-0812">Transmembrane</keyword>
<dbReference type="RefSeq" id="WP_210680353.1">
    <property type="nucleotide sequence ID" value="NZ_JAGMWN010000001.1"/>
</dbReference>
<evidence type="ECO:0000256" key="2">
    <source>
        <dbReference type="ARBA" id="ARBA00007928"/>
    </source>
</evidence>
<feature type="transmembrane region" description="Helical" evidence="7">
    <location>
        <begin position="37"/>
        <end position="60"/>
    </location>
</feature>
<keyword evidence="6 7" id="KW-0472">Membrane</keyword>
<dbReference type="EMBL" id="JAGMWN010000001">
    <property type="protein sequence ID" value="MBP5855780.1"/>
    <property type="molecule type" value="Genomic_DNA"/>
</dbReference>
<organism evidence="8 9">
    <name type="scientific">Marivibrio halodurans</name>
    <dbReference type="NCBI Taxonomy" id="2039722"/>
    <lineage>
        <taxon>Bacteria</taxon>
        <taxon>Pseudomonadati</taxon>
        <taxon>Pseudomonadota</taxon>
        <taxon>Alphaproteobacteria</taxon>
        <taxon>Rhodospirillales</taxon>
        <taxon>Rhodospirillaceae</taxon>
        <taxon>Marivibrio</taxon>
    </lineage>
</organism>
<proteinExistence type="inferred from homology"/>
<dbReference type="GO" id="GO:0005886">
    <property type="term" value="C:plasma membrane"/>
    <property type="evidence" value="ECO:0007669"/>
    <property type="project" value="UniProtKB-SubCell"/>
</dbReference>
<evidence type="ECO:0000313" key="8">
    <source>
        <dbReference type="EMBL" id="MBP5855780.1"/>
    </source>
</evidence>
<reference evidence="8" key="1">
    <citation type="submission" date="2021-04" db="EMBL/GenBank/DDBJ databases">
        <authorList>
            <person name="Zhang D.-C."/>
        </authorList>
    </citation>
    <scope>NUCLEOTIDE SEQUENCE</scope>
    <source>
        <strain evidence="8">CGMCC 1.15697</strain>
    </source>
</reference>
<dbReference type="PANTHER" id="PTHR30086">
    <property type="entry name" value="ARGININE EXPORTER PROTEIN ARGO"/>
    <property type="match status" value="1"/>
</dbReference>
<keyword evidence="9" id="KW-1185">Reference proteome</keyword>
<dbReference type="Pfam" id="PF01810">
    <property type="entry name" value="LysE"/>
    <property type="match status" value="1"/>
</dbReference>
<dbReference type="GO" id="GO:0042970">
    <property type="term" value="F:homoserine transmembrane transporter activity"/>
    <property type="evidence" value="ECO:0007669"/>
    <property type="project" value="TreeGrafter"/>
</dbReference>
<dbReference type="PANTHER" id="PTHR30086:SF14">
    <property type="entry name" value="HOMOSERINE_HOMOSERINE LACTONE EFFLUX PROTEIN"/>
    <property type="match status" value="1"/>
</dbReference>
<sequence length="203" mass="21317">MSPEFLLTAFIVVIAPGTGVLYTLACGLRGGAGAASIAALGCTLGIVPHLLAAMFGLAAILETSAIAYETLRVLGVCYLLYLAWSMLRAHGALSVEAAGTVPPAREIVVRAILVNLLNPKLSVFFLAFLPQFVTPGQPHALEHMAAMSLVFMAMTFVVFVGYGAAAGAMRDHVVSRPSVMAWLRRAFAAAFIGLGVKLALTER</sequence>
<comment type="caution">
    <text evidence="8">The sequence shown here is derived from an EMBL/GenBank/DDBJ whole genome shotgun (WGS) entry which is preliminary data.</text>
</comment>
<keyword evidence="3" id="KW-1003">Cell membrane</keyword>